<evidence type="ECO:0000313" key="1">
    <source>
        <dbReference type="EMBL" id="DAF59844.1"/>
    </source>
</evidence>
<reference evidence="1" key="1">
    <citation type="journal article" date="2021" name="Proc. Natl. Acad. Sci. U.S.A.">
        <title>A Catalog of Tens of Thousands of Viruses from Human Metagenomes Reveals Hidden Associations with Chronic Diseases.</title>
        <authorList>
            <person name="Tisza M.J."/>
            <person name="Buck C.B."/>
        </authorList>
    </citation>
    <scope>NUCLEOTIDE SEQUENCE</scope>
    <source>
        <strain evidence="1">Ct47y1</strain>
    </source>
</reference>
<name>A0A8S5T932_9CAUD</name>
<protein>
    <submittedName>
        <fullName evidence="1">Uncharacterized protein</fullName>
    </submittedName>
</protein>
<organism evidence="1">
    <name type="scientific">Siphoviridae sp. ct47y1</name>
    <dbReference type="NCBI Taxonomy" id="2827775"/>
    <lineage>
        <taxon>Viruses</taxon>
        <taxon>Duplodnaviria</taxon>
        <taxon>Heunggongvirae</taxon>
        <taxon>Uroviricota</taxon>
        <taxon>Caudoviricetes</taxon>
    </lineage>
</organism>
<sequence>MIYFRRDSFGFTPFFIPFYDNRFIVVYHLSDYFSPSL</sequence>
<proteinExistence type="predicted"/>
<dbReference type="EMBL" id="BK032777">
    <property type="protein sequence ID" value="DAF59844.1"/>
    <property type="molecule type" value="Genomic_DNA"/>
</dbReference>
<accession>A0A8S5T932</accession>